<reference evidence="1 2" key="1">
    <citation type="journal article" date="2020" name="ISME J.">
        <title>Comparative genomics reveals insights into cyanobacterial evolution and habitat adaptation.</title>
        <authorList>
            <person name="Chen M.Y."/>
            <person name="Teng W.K."/>
            <person name="Zhao L."/>
            <person name="Hu C.X."/>
            <person name="Zhou Y.K."/>
            <person name="Han B.P."/>
            <person name="Song L.R."/>
            <person name="Shu W.S."/>
        </authorList>
    </citation>
    <scope>NUCLEOTIDE SEQUENCE [LARGE SCALE GENOMIC DNA]</scope>
    <source>
        <strain evidence="1 2">FACHB-838</strain>
    </source>
</reference>
<gene>
    <name evidence="1" type="ORF">H6G97_16540</name>
</gene>
<comment type="caution">
    <text evidence="1">The sequence shown here is derived from an EMBL/GenBank/DDBJ whole genome shotgun (WGS) entry which is preliminary data.</text>
</comment>
<dbReference type="InterPro" id="IPR036188">
    <property type="entry name" value="FAD/NAD-bd_sf"/>
</dbReference>
<accession>A0ABR8DRI2</accession>
<dbReference type="InterPro" id="IPR050407">
    <property type="entry name" value="Geranylgeranyl_reductase"/>
</dbReference>
<dbReference type="Gene3D" id="3.50.50.60">
    <property type="entry name" value="FAD/NAD(P)-binding domain"/>
    <property type="match status" value="2"/>
</dbReference>
<dbReference type="Gene3D" id="3.30.9.100">
    <property type="match status" value="1"/>
</dbReference>
<sequence length="365" mass="41152">MQKVLIIGNGIAGLSCARLLANRGWEIEIWGKHQFFSPTLILNQITCNLLQDIWQLNSSFWNSLHLLQERKVCWGNDGSVLSIAEPSAVINGNSLRDRLWEHLLDKHHNQVQFQEVTVSIDNLLERQSEFTWIIDAGGRQSAIAQKLGAGHRHSFGNRCILSQEVRLTNLVEEDIYWIETVSEGWLFLAPLGDNKAILQIMVPLLSGEPASIFINLLKQTRYIQDCISQFSGSLAIFAAFPQILQPFCGNQWLAVGDASFSVDPISGDGTGYAIRGAILATSIIDGVASGLSSSDCLEHYSLRLQKAFDAHIQQCFQYYLKAFTSLLWQREIEKMRKAQELLQQTKNKDFTYTLKGFQFVKSENI</sequence>
<dbReference type="PANTHER" id="PTHR42685">
    <property type="entry name" value="GERANYLGERANYL DIPHOSPHATE REDUCTASE"/>
    <property type="match status" value="1"/>
</dbReference>
<protein>
    <recommendedName>
        <fullName evidence="3">NAD(P)/FAD-dependent oxidoreductase</fullName>
    </recommendedName>
</protein>
<dbReference type="RefSeq" id="WP_190941811.1">
    <property type="nucleotide sequence ID" value="NZ_JACJSI010000029.1"/>
</dbReference>
<name>A0ABR8DRI2_9NOSO</name>
<evidence type="ECO:0008006" key="3">
    <source>
        <dbReference type="Google" id="ProtNLM"/>
    </source>
</evidence>
<dbReference type="PANTHER" id="PTHR42685:SF22">
    <property type="entry name" value="CONDITIONED MEDIUM FACTOR RECEPTOR 1"/>
    <property type="match status" value="1"/>
</dbReference>
<evidence type="ECO:0000313" key="2">
    <source>
        <dbReference type="Proteomes" id="UP000623440"/>
    </source>
</evidence>
<dbReference type="EMBL" id="JACJSI010000029">
    <property type="protein sequence ID" value="MBD2531104.1"/>
    <property type="molecule type" value="Genomic_DNA"/>
</dbReference>
<dbReference type="Proteomes" id="UP000623440">
    <property type="component" value="Unassembled WGS sequence"/>
</dbReference>
<dbReference type="PROSITE" id="PS51257">
    <property type="entry name" value="PROKAR_LIPOPROTEIN"/>
    <property type="match status" value="1"/>
</dbReference>
<dbReference type="SUPFAM" id="SSF51905">
    <property type="entry name" value="FAD/NAD(P)-binding domain"/>
    <property type="match status" value="1"/>
</dbReference>
<dbReference type="PRINTS" id="PR00420">
    <property type="entry name" value="RNGMNOXGNASE"/>
</dbReference>
<proteinExistence type="predicted"/>
<organism evidence="1 2">
    <name type="scientific">Nostoc flagelliforme FACHB-838</name>
    <dbReference type="NCBI Taxonomy" id="2692904"/>
    <lineage>
        <taxon>Bacteria</taxon>
        <taxon>Bacillati</taxon>
        <taxon>Cyanobacteriota</taxon>
        <taxon>Cyanophyceae</taxon>
        <taxon>Nostocales</taxon>
        <taxon>Nostocaceae</taxon>
        <taxon>Nostoc</taxon>
    </lineage>
</organism>
<keyword evidence="2" id="KW-1185">Reference proteome</keyword>
<evidence type="ECO:0000313" key="1">
    <source>
        <dbReference type="EMBL" id="MBD2531104.1"/>
    </source>
</evidence>